<evidence type="ECO:0000313" key="3">
    <source>
        <dbReference type="Proteomes" id="UP000223296"/>
    </source>
</evidence>
<dbReference type="AlphaFoldDB" id="A0AA44UB99"/>
<name>A0AA44UB99_NEIGO</name>
<dbReference type="Proteomes" id="UP000223296">
    <property type="component" value="Unassembled WGS sequence"/>
</dbReference>
<evidence type="ECO:0000256" key="1">
    <source>
        <dbReference type="SAM" id="MobiDB-lite"/>
    </source>
</evidence>
<reference evidence="2 3" key="1">
    <citation type="submission" date="2013-08" db="EMBL/GenBank/DDBJ databases">
        <authorList>
            <person name="Trees D."/>
        </authorList>
    </citation>
    <scope>NUCLEOTIDE SEQUENCE [LARGE SCALE GENOMIC DNA]</scope>
    <source>
        <strain evidence="2 3">3502</strain>
    </source>
</reference>
<dbReference type="EMBL" id="AVBE01000001">
    <property type="protein sequence ID" value="PHJ36654.1"/>
    <property type="molecule type" value="Genomic_DNA"/>
</dbReference>
<comment type="caution">
    <text evidence="2">The sequence shown here is derived from an EMBL/GenBank/DDBJ whole genome shotgun (WGS) entry which is preliminary data.</text>
</comment>
<protein>
    <submittedName>
        <fullName evidence="2">Uncharacterized protein</fullName>
    </submittedName>
</protein>
<organism evidence="2 3">
    <name type="scientific">Neisseria gonorrhoeae 3502</name>
    <dbReference type="NCBI Taxonomy" id="1193404"/>
    <lineage>
        <taxon>Bacteria</taxon>
        <taxon>Pseudomonadati</taxon>
        <taxon>Pseudomonadota</taxon>
        <taxon>Betaproteobacteria</taxon>
        <taxon>Neisseriales</taxon>
        <taxon>Neisseriaceae</taxon>
        <taxon>Neisseria</taxon>
    </lineage>
</organism>
<sequence>MVPTVCKFLGTVDAATGKTARVRLAAAARAIGINNTVRHDFLFDGRGQRFRLGIVLGNGIGPPVAFRNAEDNRFSCRAATASAFTPSAETASARPGGAPKTSSAAKAKRWLATVRILR</sequence>
<feature type="region of interest" description="Disordered" evidence="1">
    <location>
        <begin position="87"/>
        <end position="107"/>
    </location>
</feature>
<evidence type="ECO:0000313" key="2">
    <source>
        <dbReference type="EMBL" id="PHJ36654.1"/>
    </source>
</evidence>
<accession>A0AA44UB99</accession>
<proteinExistence type="predicted"/>
<gene>
    <name evidence="2" type="ORF">N776_00495</name>
</gene>